<accession>A0A223KLJ9</accession>
<organism evidence="3 4">
    <name type="scientific">Sutcliffiella cohnii</name>
    <dbReference type="NCBI Taxonomy" id="33932"/>
    <lineage>
        <taxon>Bacteria</taxon>
        <taxon>Bacillati</taxon>
        <taxon>Bacillota</taxon>
        <taxon>Bacilli</taxon>
        <taxon>Bacillales</taxon>
        <taxon>Bacillaceae</taxon>
        <taxon>Sutcliffiella</taxon>
    </lineage>
</organism>
<feature type="transmembrane region" description="Helical" evidence="1">
    <location>
        <begin position="20"/>
        <end position="40"/>
    </location>
</feature>
<evidence type="ECO:0000259" key="2">
    <source>
        <dbReference type="Pfam" id="PF14501"/>
    </source>
</evidence>
<reference evidence="3 4" key="1">
    <citation type="submission" date="2016-12" db="EMBL/GenBank/DDBJ databases">
        <title>The whole genome sequencing and assembly of Bacillus cohnii DSM 6307T strain.</title>
        <authorList>
            <person name="Lee Y.-J."/>
            <person name="Yi H."/>
            <person name="Bahn Y.-S."/>
            <person name="Kim J.F."/>
            <person name="Lee D.-W."/>
        </authorList>
    </citation>
    <scope>NUCLEOTIDE SEQUENCE [LARGE SCALE GENOMIC DNA]</scope>
    <source>
        <strain evidence="3 4">DSM 6307</strain>
    </source>
</reference>
<sequence length="316" mass="35846">MSFLATILTYGLLSLILNDLILYTVTALLFVLTYICLIVIKPTVPNWKSTINIVFSLGQIFIVSFCLLIPTTVFTTTLLIVFILIEIGKVQAARERNLVRKEVQQFEAQQTRLNETFRILRSERHDFLKHISAIHYMLEKGSNSEAKTYLDSLVDSYEETNLSIKGETGVVAAVLHQMYKRATSIGCSVYYDLDVPISSLPLTDKDTVALISNLLTNSVEACEDWLKEREEQPLLSLQFYKRSGLYILICKNNSLPLTSNVLDRLYDKYGETTKGGNHEGLGTKIIHSTVQQYNGLLDFTYKDEQFSVKIKIPAIH</sequence>
<dbReference type="STRING" id="1314751.GCA_001591425_04178"/>
<dbReference type="Pfam" id="PF14501">
    <property type="entry name" value="HATPase_c_5"/>
    <property type="match status" value="1"/>
</dbReference>
<feature type="domain" description="Sensor histidine kinase NatK-like C-terminal" evidence="2">
    <location>
        <begin position="206"/>
        <end position="313"/>
    </location>
</feature>
<proteinExistence type="predicted"/>
<keyword evidence="1" id="KW-1133">Transmembrane helix</keyword>
<dbReference type="EMBL" id="CP018866">
    <property type="protein sequence ID" value="AST90247.1"/>
    <property type="molecule type" value="Genomic_DNA"/>
</dbReference>
<feature type="transmembrane region" description="Helical" evidence="1">
    <location>
        <begin position="60"/>
        <end position="85"/>
    </location>
</feature>
<gene>
    <name evidence="3" type="ORF">BC6307_02590</name>
</gene>
<dbReference type="AlphaFoldDB" id="A0A223KLJ9"/>
<dbReference type="SUPFAM" id="SSF55874">
    <property type="entry name" value="ATPase domain of HSP90 chaperone/DNA topoisomerase II/histidine kinase"/>
    <property type="match status" value="1"/>
</dbReference>
<keyword evidence="4" id="KW-1185">Reference proteome</keyword>
<dbReference type="KEGG" id="bcoh:BC6307_02590"/>
<dbReference type="PANTHER" id="PTHR40448">
    <property type="entry name" value="TWO-COMPONENT SENSOR HISTIDINE KINASE"/>
    <property type="match status" value="1"/>
</dbReference>
<evidence type="ECO:0000313" key="4">
    <source>
        <dbReference type="Proteomes" id="UP000215224"/>
    </source>
</evidence>
<dbReference type="InterPro" id="IPR036890">
    <property type="entry name" value="HATPase_C_sf"/>
</dbReference>
<dbReference type="InterPro" id="IPR032834">
    <property type="entry name" value="NatK-like_C"/>
</dbReference>
<protein>
    <recommendedName>
        <fullName evidence="2">Sensor histidine kinase NatK-like C-terminal domain-containing protein</fullName>
    </recommendedName>
</protein>
<evidence type="ECO:0000313" key="3">
    <source>
        <dbReference type="EMBL" id="AST90247.1"/>
    </source>
</evidence>
<name>A0A223KLJ9_9BACI</name>
<dbReference type="Gene3D" id="1.10.287.130">
    <property type="match status" value="1"/>
</dbReference>
<keyword evidence="1" id="KW-0472">Membrane</keyword>
<dbReference type="Proteomes" id="UP000215224">
    <property type="component" value="Chromosome"/>
</dbReference>
<dbReference type="Gene3D" id="3.30.565.10">
    <property type="entry name" value="Histidine kinase-like ATPase, C-terminal domain"/>
    <property type="match status" value="1"/>
</dbReference>
<dbReference type="PANTHER" id="PTHR40448:SF1">
    <property type="entry name" value="TWO-COMPONENT SENSOR HISTIDINE KINASE"/>
    <property type="match status" value="1"/>
</dbReference>
<evidence type="ECO:0000256" key="1">
    <source>
        <dbReference type="SAM" id="Phobius"/>
    </source>
</evidence>
<dbReference type="GO" id="GO:0042802">
    <property type="term" value="F:identical protein binding"/>
    <property type="evidence" value="ECO:0007669"/>
    <property type="project" value="TreeGrafter"/>
</dbReference>
<keyword evidence="1" id="KW-0812">Transmembrane</keyword>